<feature type="compositionally biased region" description="Polar residues" evidence="1">
    <location>
        <begin position="76"/>
        <end position="91"/>
    </location>
</feature>
<accession>A0A6J6YHA7</accession>
<gene>
    <name evidence="2" type="ORF">UFOPK2996_01423</name>
</gene>
<sequence length="108" mass="11111">MLAPGSAITCHSLWWSTTSLRGGYGSLCPGTLRRSISLNSPSTRTASMGAGPRSCACSDAIRSISEIREGSDPNAPISSSTCGANLHTTANGVRIEPAGMRTTPSEVT</sequence>
<evidence type="ECO:0000256" key="1">
    <source>
        <dbReference type="SAM" id="MobiDB-lite"/>
    </source>
</evidence>
<name>A0A6J6YHA7_9ZZZZ</name>
<reference evidence="2" key="1">
    <citation type="submission" date="2020-05" db="EMBL/GenBank/DDBJ databases">
        <authorList>
            <person name="Chiriac C."/>
            <person name="Salcher M."/>
            <person name="Ghai R."/>
            <person name="Kavagutti S V."/>
        </authorList>
    </citation>
    <scope>NUCLEOTIDE SEQUENCE</scope>
</reference>
<proteinExistence type="predicted"/>
<protein>
    <submittedName>
        <fullName evidence="2">Unannotated protein</fullName>
    </submittedName>
</protein>
<dbReference type="AlphaFoldDB" id="A0A6J6YHA7"/>
<dbReference type="EMBL" id="CAFAAH010000242">
    <property type="protein sequence ID" value="CAB4807643.1"/>
    <property type="molecule type" value="Genomic_DNA"/>
</dbReference>
<feature type="region of interest" description="Disordered" evidence="1">
    <location>
        <begin position="69"/>
        <end position="108"/>
    </location>
</feature>
<organism evidence="2">
    <name type="scientific">freshwater metagenome</name>
    <dbReference type="NCBI Taxonomy" id="449393"/>
    <lineage>
        <taxon>unclassified sequences</taxon>
        <taxon>metagenomes</taxon>
        <taxon>ecological metagenomes</taxon>
    </lineage>
</organism>
<evidence type="ECO:0000313" key="2">
    <source>
        <dbReference type="EMBL" id="CAB4807643.1"/>
    </source>
</evidence>